<dbReference type="GO" id="GO:0032259">
    <property type="term" value="P:methylation"/>
    <property type="evidence" value="ECO:0007669"/>
    <property type="project" value="UniProtKB-KW"/>
</dbReference>
<dbReference type="GO" id="GO:0018423">
    <property type="term" value="F:protein C-terminal leucine carboxyl O-methyltransferase activity"/>
    <property type="evidence" value="ECO:0007669"/>
    <property type="project" value="TreeGrafter"/>
</dbReference>
<comment type="caution">
    <text evidence="3">The sequence shown here is derived from an EMBL/GenBank/DDBJ whole genome shotgun (WGS) entry which is preliminary data.</text>
</comment>
<dbReference type="InterPro" id="IPR029063">
    <property type="entry name" value="SAM-dependent_MTases_sf"/>
</dbReference>
<evidence type="ECO:0000256" key="2">
    <source>
        <dbReference type="SAM" id="MobiDB-lite"/>
    </source>
</evidence>
<keyword evidence="4" id="KW-1185">Reference proteome</keyword>
<accession>A0A662YZP2</accession>
<sequence>MEQRGRTSVKKATNGYPIQCRKKSKGNNPRLPTLFVLDCVLVDMTPEQSSRLVKWVADTFHTAMFINYQQVNMADRFGQIALGKEGNATWQE</sequence>
<reference evidence="3 4" key="1">
    <citation type="submission" date="2019-01" db="EMBL/GenBank/DDBJ databases">
        <title>Draft Genome and Complete Hox-Cluster Characterization of the Sterlet Sturgeon (Acipenser ruthenus).</title>
        <authorList>
            <person name="Wei Q."/>
        </authorList>
    </citation>
    <scope>NUCLEOTIDE SEQUENCE [LARGE SCALE GENOMIC DNA]</scope>
    <source>
        <strain evidence="3">WHYD16114868_AA</strain>
        <tissue evidence="3">Blood</tissue>
    </source>
</reference>
<dbReference type="InterPro" id="IPR016651">
    <property type="entry name" value="LCMT1"/>
</dbReference>
<protein>
    <submittedName>
        <fullName evidence="3">Leucine carboxyl methyltransferase 1</fullName>
    </submittedName>
</protein>
<dbReference type="PANTHER" id="PTHR13600:SF33">
    <property type="entry name" value="LEUCINE CARBOXYL METHYLTRANSFERASE 1"/>
    <property type="match status" value="1"/>
</dbReference>
<evidence type="ECO:0000313" key="3">
    <source>
        <dbReference type="EMBL" id="RXN02098.1"/>
    </source>
</evidence>
<dbReference type="Gene3D" id="3.40.50.150">
    <property type="entry name" value="Vaccinia Virus protein VP39"/>
    <property type="match status" value="1"/>
</dbReference>
<keyword evidence="3" id="KW-0489">Methyltransferase</keyword>
<keyword evidence="1" id="KW-0949">S-adenosyl-L-methionine</keyword>
<name>A0A662YZP2_ACIRT</name>
<proteinExistence type="predicted"/>
<evidence type="ECO:0000256" key="1">
    <source>
        <dbReference type="ARBA" id="ARBA00022691"/>
    </source>
</evidence>
<dbReference type="GO" id="GO:0005829">
    <property type="term" value="C:cytosol"/>
    <property type="evidence" value="ECO:0007669"/>
    <property type="project" value="TreeGrafter"/>
</dbReference>
<organism evidence="3 4">
    <name type="scientific">Acipenser ruthenus</name>
    <name type="common">Sterlet sturgeon</name>
    <dbReference type="NCBI Taxonomy" id="7906"/>
    <lineage>
        <taxon>Eukaryota</taxon>
        <taxon>Metazoa</taxon>
        <taxon>Chordata</taxon>
        <taxon>Craniata</taxon>
        <taxon>Vertebrata</taxon>
        <taxon>Euteleostomi</taxon>
        <taxon>Actinopterygii</taxon>
        <taxon>Chondrostei</taxon>
        <taxon>Acipenseriformes</taxon>
        <taxon>Acipenseridae</taxon>
        <taxon>Acipenser</taxon>
    </lineage>
</organism>
<dbReference type="PANTHER" id="PTHR13600">
    <property type="entry name" value="LEUCINE CARBOXYL METHYLTRANSFERASE"/>
    <property type="match status" value="1"/>
</dbReference>
<evidence type="ECO:0000313" key="4">
    <source>
        <dbReference type="Proteomes" id="UP000289886"/>
    </source>
</evidence>
<dbReference type="SUPFAM" id="SSF53335">
    <property type="entry name" value="S-adenosyl-L-methionine-dependent methyltransferases"/>
    <property type="match status" value="1"/>
</dbReference>
<keyword evidence="3" id="KW-0808">Transferase</keyword>
<dbReference type="Proteomes" id="UP000289886">
    <property type="component" value="Unassembled WGS sequence"/>
</dbReference>
<dbReference type="EMBL" id="SCEB01000002">
    <property type="protein sequence ID" value="RXN02098.1"/>
    <property type="molecule type" value="Genomic_DNA"/>
</dbReference>
<gene>
    <name evidence="3" type="ORF">EOD39_1634</name>
</gene>
<feature type="region of interest" description="Disordered" evidence="2">
    <location>
        <begin position="1"/>
        <end position="24"/>
    </location>
</feature>
<dbReference type="AlphaFoldDB" id="A0A662YZP2"/>